<organism evidence="1 2">
    <name type="scientific">Rhabdonatronobacter sediminivivens</name>
    <dbReference type="NCBI Taxonomy" id="2743469"/>
    <lineage>
        <taxon>Bacteria</taxon>
        <taxon>Pseudomonadati</taxon>
        <taxon>Pseudomonadota</taxon>
        <taxon>Alphaproteobacteria</taxon>
        <taxon>Rhodobacterales</taxon>
        <taxon>Paracoccaceae</taxon>
        <taxon>Rhabdonatronobacter</taxon>
    </lineage>
</organism>
<name>A0A7Z0HZ28_9RHOB</name>
<proteinExistence type="predicted"/>
<evidence type="ECO:0000313" key="1">
    <source>
        <dbReference type="EMBL" id="NYS24933.1"/>
    </source>
</evidence>
<comment type="caution">
    <text evidence="1">The sequence shown here is derived from an EMBL/GenBank/DDBJ whole genome shotgun (WGS) entry which is preliminary data.</text>
</comment>
<dbReference type="Gene3D" id="3.40.50.300">
    <property type="entry name" value="P-loop containing nucleotide triphosphate hydrolases"/>
    <property type="match status" value="1"/>
</dbReference>
<dbReference type="RefSeq" id="WP_179905636.1">
    <property type="nucleotide sequence ID" value="NZ_JACBXS010000013.1"/>
</dbReference>
<protein>
    <submittedName>
        <fullName evidence="1">Nodulation protein NodH</fullName>
    </submittedName>
</protein>
<dbReference type="Proteomes" id="UP000529417">
    <property type="component" value="Unassembled WGS sequence"/>
</dbReference>
<dbReference type="InterPro" id="IPR027417">
    <property type="entry name" value="P-loop_NTPase"/>
</dbReference>
<evidence type="ECO:0000313" key="2">
    <source>
        <dbReference type="Proteomes" id="UP000529417"/>
    </source>
</evidence>
<accession>A0A7Z0HZ28</accession>
<keyword evidence="2" id="KW-1185">Reference proteome</keyword>
<dbReference type="AlphaFoldDB" id="A0A7Z0HZ28"/>
<reference evidence="1 2" key="1">
    <citation type="journal article" date="2000" name="Arch. Microbiol.">
        <title>Rhodobaca bogoriensis gen. nov. and sp. nov., an alkaliphilic purple nonsulfur bacterium from African Rift Valley soda lakes.</title>
        <authorList>
            <person name="Milford A.D."/>
            <person name="Achenbach L.A."/>
            <person name="Jung D.O."/>
            <person name="Madigan M.T."/>
        </authorList>
    </citation>
    <scope>NUCLEOTIDE SEQUENCE [LARGE SCALE GENOMIC DNA]</scope>
    <source>
        <strain evidence="1 2">2376</strain>
    </source>
</reference>
<gene>
    <name evidence="1" type="ORF">HUK65_07990</name>
</gene>
<dbReference type="SUPFAM" id="SSF52540">
    <property type="entry name" value="P-loop containing nucleoside triphosphate hydrolases"/>
    <property type="match status" value="1"/>
</dbReference>
<sequence length="475" mass="52439">MTGTAPRFDMFVLLAGMRTGSNLLEEHLNALAGVTCAGELFNPHFVGHRKQQAWLGYDLTRREADPLGMVAALRAQPGLCGFRLFHDHDPRVLEQLLPDPRCAKILLTRNPLDSYISRKIAAATDQWKLGDVKHKRAAQVRFDAAEFESHVLTTQGFHERILHGLQISGQAPFVIGYDDLADLEVLNGLAQWLGVPARFQALSGKLKRQNPELPQDKVLNPEALHEGIARLDRFDLARIPGTEPRRGARVGTWRRAVKAPVLFMPVPGGPEGPVLDWLAGLDGVARGALPPAMTVPELRGWQGGAPGRVCFTVLRHPLARAHDVYLRQVVEGTRSGVRGYLQRVHGIDLPPAEALDQTYDLELHRAGFLAYLRFVQANLAGQTGLPVQPPWASQTMIIEGFRQQCVPDRVLHEATLPRDLARIAADLGVAHAPEYAAPPPRHRFALAETRTPEIDAACRAAYGMDYRMLGFDDLS</sequence>
<dbReference type="EMBL" id="JACBXS010000013">
    <property type="protein sequence ID" value="NYS24933.1"/>
    <property type="molecule type" value="Genomic_DNA"/>
</dbReference>